<sequence length="288" mass="30385">MLGRRERRTEESLARLRRRLRAEAERHQPDTERIWAKVQAAMEQPADPAAAEPRTADPHRRPLRPRGRTALRVAAAALSTIAVVGAVSLAVLVFPGRSGGPAVTTGDHHSGDSAAPTRPPASPKPAPASPALPRTGETMGGAVSAVPASPRRPSRTPGKRQGGAPVTVSAAPARGSGRHWARNELRLTVHRPLSALAVTIRITRGRHTFPGDAWTSLPGSDVHKDIDFTREALVYRFVLRPGRTVAPGGYLIAADYRPGGRHAPGGDAFTVQATAAGGGPAVTIDGRF</sequence>
<keyword evidence="4" id="KW-1185">Reference proteome</keyword>
<dbReference type="eggNOG" id="ENOG50341VI">
    <property type="taxonomic scope" value="Bacteria"/>
</dbReference>
<feature type="compositionally biased region" description="Pro residues" evidence="1">
    <location>
        <begin position="117"/>
        <end position="130"/>
    </location>
</feature>
<proteinExistence type="predicted"/>
<accession>D1AC37</accession>
<feature type="region of interest" description="Disordered" evidence="1">
    <location>
        <begin position="39"/>
        <end position="66"/>
    </location>
</feature>
<evidence type="ECO:0000256" key="2">
    <source>
        <dbReference type="SAM" id="Phobius"/>
    </source>
</evidence>
<organism evidence="3 4">
    <name type="scientific">Thermomonospora curvata (strain ATCC 19995 / DSM 43183 / JCM 3096 / KCTC 9072 / NBRC 15933 / NCIMB 10081 / Henssen B9)</name>
    <dbReference type="NCBI Taxonomy" id="471852"/>
    <lineage>
        <taxon>Bacteria</taxon>
        <taxon>Bacillati</taxon>
        <taxon>Actinomycetota</taxon>
        <taxon>Actinomycetes</taxon>
        <taxon>Streptosporangiales</taxon>
        <taxon>Thermomonosporaceae</taxon>
        <taxon>Thermomonospora</taxon>
    </lineage>
</organism>
<reference evidence="3 4" key="1">
    <citation type="journal article" date="2011" name="Stand. Genomic Sci.">
        <title>Complete genome sequence of Thermomonospora curvata type strain (B9).</title>
        <authorList>
            <person name="Chertkov O."/>
            <person name="Sikorski J."/>
            <person name="Nolan M."/>
            <person name="Lapidus A."/>
            <person name="Lucas S."/>
            <person name="Del Rio T.G."/>
            <person name="Tice H."/>
            <person name="Cheng J.F."/>
            <person name="Goodwin L."/>
            <person name="Pitluck S."/>
            <person name="Liolios K."/>
            <person name="Ivanova N."/>
            <person name="Mavromatis K."/>
            <person name="Mikhailova N."/>
            <person name="Ovchinnikova G."/>
            <person name="Pati A."/>
            <person name="Chen A."/>
            <person name="Palaniappan K."/>
            <person name="Djao O.D."/>
            <person name="Land M."/>
            <person name="Hauser L."/>
            <person name="Chang Y.J."/>
            <person name="Jeffries C.D."/>
            <person name="Brettin T."/>
            <person name="Han C."/>
            <person name="Detter J.C."/>
            <person name="Rohde M."/>
            <person name="Goker M."/>
            <person name="Woyke T."/>
            <person name="Bristow J."/>
            <person name="Eisen J.A."/>
            <person name="Markowitz V."/>
            <person name="Hugenholtz P."/>
            <person name="Klenk H.P."/>
            <person name="Kyrpides N.C."/>
        </authorList>
    </citation>
    <scope>NUCLEOTIDE SEQUENCE [LARGE SCALE GENOMIC DNA]</scope>
    <source>
        <strain evidence="4">ATCC 19995 / DSM 43183 / JCM 3096 / KCTC 9072 / NBRC 15933 / NCIMB 10081 / Henssen B9</strain>
    </source>
</reference>
<evidence type="ECO:0000313" key="4">
    <source>
        <dbReference type="Proteomes" id="UP000001918"/>
    </source>
</evidence>
<feature type="compositionally biased region" description="Low complexity" evidence="1">
    <location>
        <begin position="39"/>
        <end position="53"/>
    </location>
</feature>
<gene>
    <name evidence="3" type="ordered locus">Tcur_1729</name>
</gene>
<dbReference type="EMBL" id="CP001738">
    <property type="protein sequence ID" value="ACY97303.1"/>
    <property type="molecule type" value="Genomic_DNA"/>
</dbReference>
<protein>
    <submittedName>
        <fullName evidence="3">Uncharacterized protein</fullName>
    </submittedName>
</protein>
<dbReference type="AlphaFoldDB" id="D1AC37"/>
<feature type="transmembrane region" description="Helical" evidence="2">
    <location>
        <begin position="70"/>
        <end position="94"/>
    </location>
</feature>
<evidence type="ECO:0000256" key="1">
    <source>
        <dbReference type="SAM" id="MobiDB-lite"/>
    </source>
</evidence>
<dbReference type="HOGENOM" id="CLU_093382_0_0_11"/>
<name>D1AC37_THECD</name>
<dbReference type="RefSeq" id="WP_012852087.1">
    <property type="nucleotide sequence ID" value="NC_013510.1"/>
</dbReference>
<dbReference type="KEGG" id="tcu:Tcur_1729"/>
<keyword evidence="2" id="KW-1133">Transmembrane helix</keyword>
<dbReference type="Proteomes" id="UP000001918">
    <property type="component" value="Chromosome"/>
</dbReference>
<dbReference type="OrthoDB" id="4147502at2"/>
<evidence type="ECO:0000313" key="3">
    <source>
        <dbReference type="EMBL" id="ACY97303.1"/>
    </source>
</evidence>
<keyword evidence="2" id="KW-0472">Membrane</keyword>
<feature type="region of interest" description="Disordered" evidence="1">
    <location>
        <begin position="101"/>
        <end position="179"/>
    </location>
</feature>
<keyword evidence="2" id="KW-0812">Transmembrane</keyword>